<accession>A0A9J6EMC7</accession>
<reference evidence="3" key="1">
    <citation type="journal article" date="2020" name="Cell">
        <title>Large-Scale Comparative Analyses of Tick Genomes Elucidate Their Genetic Diversity and Vector Capacities.</title>
        <authorList>
            <consortium name="Tick Genome and Microbiome Consortium (TIGMIC)"/>
            <person name="Jia N."/>
            <person name="Wang J."/>
            <person name="Shi W."/>
            <person name="Du L."/>
            <person name="Sun Y."/>
            <person name="Zhan W."/>
            <person name="Jiang J.F."/>
            <person name="Wang Q."/>
            <person name="Zhang B."/>
            <person name="Ji P."/>
            <person name="Bell-Sakyi L."/>
            <person name="Cui X.M."/>
            <person name="Yuan T.T."/>
            <person name="Jiang B.G."/>
            <person name="Yang W.F."/>
            <person name="Lam T.T."/>
            <person name="Chang Q.C."/>
            <person name="Ding S.J."/>
            <person name="Wang X.J."/>
            <person name="Zhu J.G."/>
            <person name="Ruan X.D."/>
            <person name="Zhao L."/>
            <person name="Wei J.T."/>
            <person name="Ye R.Z."/>
            <person name="Que T.C."/>
            <person name="Du C.H."/>
            <person name="Zhou Y.H."/>
            <person name="Cheng J.X."/>
            <person name="Dai P.F."/>
            <person name="Guo W.B."/>
            <person name="Han X.H."/>
            <person name="Huang E.J."/>
            <person name="Li L.F."/>
            <person name="Wei W."/>
            <person name="Gao Y.C."/>
            <person name="Liu J.Z."/>
            <person name="Shao H.Z."/>
            <person name="Wang X."/>
            <person name="Wang C.C."/>
            <person name="Yang T.C."/>
            <person name="Huo Q.B."/>
            <person name="Li W."/>
            <person name="Chen H.Y."/>
            <person name="Chen S.E."/>
            <person name="Zhou L.G."/>
            <person name="Ni X.B."/>
            <person name="Tian J.H."/>
            <person name="Sheng Y."/>
            <person name="Liu T."/>
            <person name="Pan Y.S."/>
            <person name="Xia L.Y."/>
            <person name="Li J."/>
            <person name="Zhao F."/>
            <person name="Cao W.C."/>
        </authorList>
    </citation>
    <scope>NUCLEOTIDE SEQUENCE</scope>
    <source>
        <strain evidence="3">Rmic-2018</strain>
    </source>
</reference>
<dbReference type="AlphaFoldDB" id="A0A9J6EMC7"/>
<feature type="compositionally biased region" description="Basic and acidic residues" evidence="1">
    <location>
        <begin position="163"/>
        <end position="173"/>
    </location>
</feature>
<feature type="region of interest" description="Disordered" evidence="1">
    <location>
        <begin position="153"/>
        <end position="184"/>
    </location>
</feature>
<keyword evidence="4" id="KW-1185">Reference proteome</keyword>
<feature type="region of interest" description="Disordered" evidence="1">
    <location>
        <begin position="91"/>
        <end position="115"/>
    </location>
</feature>
<organism evidence="3 4">
    <name type="scientific">Rhipicephalus microplus</name>
    <name type="common">Cattle tick</name>
    <name type="synonym">Boophilus microplus</name>
    <dbReference type="NCBI Taxonomy" id="6941"/>
    <lineage>
        <taxon>Eukaryota</taxon>
        <taxon>Metazoa</taxon>
        <taxon>Ecdysozoa</taxon>
        <taxon>Arthropoda</taxon>
        <taxon>Chelicerata</taxon>
        <taxon>Arachnida</taxon>
        <taxon>Acari</taxon>
        <taxon>Parasitiformes</taxon>
        <taxon>Ixodida</taxon>
        <taxon>Ixodoidea</taxon>
        <taxon>Ixodidae</taxon>
        <taxon>Rhipicephalinae</taxon>
        <taxon>Rhipicephalus</taxon>
        <taxon>Boophilus</taxon>
    </lineage>
</organism>
<dbReference type="GO" id="GO:0000978">
    <property type="term" value="F:RNA polymerase II cis-regulatory region sequence-specific DNA binding"/>
    <property type="evidence" value="ECO:0007669"/>
    <property type="project" value="TreeGrafter"/>
</dbReference>
<dbReference type="InterPro" id="IPR057321">
    <property type="entry name" value="RFX1-4/6/8-like_BCD"/>
</dbReference>
<dbReference type="Proteomes" id="UP000821866">
    <property type="component" value="Chromosome 11"/>
</dbReference>
<evidence type="ECO:0000313" key="4">
    <source>
        <dbReference type="Proteomes" id="UP000821866"/>
    </source>
</evidence>
<dbReference type="InterPro" id="IPR039779">
    <property type="entry name" value="RFX-like"/>
</dbReference>
<evidence type="ECO:0000313" key="3">
    <source>
        <dbReference type="EMBL" id="KAH8035399.1"/>
    </source>
</evidence>
<reference evidence="3" key="2">
    <citation type="submission" date="2021-09" db="EMBL/GenBank/DDBJ databases">
        <authorList>
            <person name="Jia N."/>
            <person name="Wang J."/>
            <person name="Shi W."/>
            <person name="Du L."/>
            <person name="Sun Y."/>
            <person name="Zhan W."/>
            <person name="Jiang J."/>
            <person name="Wang Q."/>
            <person name="Zhang B."/>
            <person name="Ji P."/>
            <person name="Sakyi L.B."/>
            <person name="Cui X."/>
            <person name="Yuan T."/>
            <person name="Jiang B."/>
            <person name="Yang W."/>
            <person name="Lam T.T.-Y."/>
            <person name="Chang Q."/>
            <person name="Ding S."/>
            <person name="Wang X."/>
            <person name="Zhu J."/>
            <person name="Ruan X."/>
            <person name="Zhao L."/>
            <person name="Wei J."/>
            <person name="Que T."/>
            <person name="Du C."/>
            <person name="Cheng J."/>
            <person name="Dai P."/>
            <person name="Han X."/>
            <person name="Huang E."/>
            <person name="Gao Y."/>
            <person name="Liu J."/>
            <person name="Shao H."/>
            <person name="Ye R."/>
            <person name="Li L."/>
            <person name="Wei W."/>
            <person name="Wang X."/>
            <person name="Wang C."/>
            <person name="Huo Q."/>
            <person name="Li W."/>
            <person name="Guo W."/>
            <person name="Chen H."/>
            <person name="Chen S."/>
            <person name="Zhou L."/>
            <person name="Zhou L."/>
            <person name="Ni X."/>
            <person name="Tian J."/>
            <person name="Zhou Y."/>
            <person name="Sheng Y."/>
            <person name="Liu T."/>
            <person name="Pan Y."/>
            <person name="Xia L."/>
            <person name="Li J."/>
            <person name="Zhao F."/>
            <person name="Cao W."/>
        </authorList>
    </citation>
    <scope>NUCLEOTIDE SEQUENCE</scope>
    <source>
        <strain evidence="3">Rmic-2018</strain>
        <tissue evidence="3">Larvae</tissue>
    </source>
</reference>
<feature type="compositionally biased region" description="Polar residues" evidence="1">
    <location>
        <begin position="174"/>
        <end position="184"/>
    </location>
</feature>
<dbReference type="Gene3D" id="2.40.70.10">
    <property type="entry name" value="Acid Proteases"/>
    <property type="match status" value="1"/>
</dbReference>
<gene>
    <name evidence="3" type="ORF">HPB51_005123</name>
</gene>
<dbReference type="PANTHER" id="PTHR12619:SF33">
    <property type="entry name" value="RFX, ISOFORM H"/>
    <property type="match status" value="1"/>
</dbReference>
<comment type="caution">
    <text evidence="3">The sequence shown here is derived from an EMBL/GenBank/DDBJ whole genome shotgun (WGS) entry which is preliminary data.</text>
</comment>
<protein>
    <recommendedName>
        <fullName evidence="2">RFX1-4/6/8-like BCD domain-containing protein</fullName>
    </recommendedName>
</protein>
<evidence type="ECO:0000256" key="1">
    <source>
        <dbReference type="SAM" id="MobiDB-lite"/>
    </source>
</evidence>
<feature type="compositionally biased region" description="Polar residues" evidence="1">
    <location>
        <begin position="92"/>
        <end position="115"/>
    </location>
</feature>
<dbReference type="InterPro" id="IPR021109">
    <property type="entry name" value="Peptidase_aspartic_dom_sf"/>
</dbReference>
<dbReference type="VEuPathDB" id="VectorBase:LOC119180874"/>
<dbReference type="EMBL" id="JABSTU010000003">
    <property type="protein sequence ID" value="KAH8035399.1"/>
    <property type="molecule type" value="Genomic_DNA"/>
</dbReference>
<dbReference type="PANTHER" id="PTHR12619">
    <property type="entry name" value="RFX TRANSCRIPTION FACTOR FAMILY"/>
    <property type="match status" value="1"/>
</dbReference>
<sequence length="374" mass="41589">MQEFLEQQTKRRLQIHETVVEYMYSKNVVPNKTPYYLAEEERISLIFTGIEDDTWANPLAAQLCDTVTELIDRAALLDARRSVIVCAENDNKPCSSTTSRGQGSNQGVPANSSANLPTAISRSNFLEALRTRPIPSHSCFNCSGIGHLSHDYSKRKTPATVRANEKRAKRDNSSHGTGTTSSRQANCFLHTTGGTLPIVSGTANNRTVRVCIDSGANLSIMSANALTNDIPTHTWVSCKDIEVLNRSIRPTLAATLDVTLGTTNVRLEDDVVTELPSGIDLILGSDWQQVTNVDVTFHTSNDEQASWVCQCDDSLVRQLEQDFKLTLQQQTSLEQWAAWLDSVVDQVLEPFQGRPELPRAARQFLLKWSFYRCV</sequence>
<dbReference type="SUPFAM" id="SSF50630">
    <property type="entry name" value="Acid proteases"/>
    <property type="match status" value="1"/>
</dbReference>
<feature type="domain" description="RFX1-4/6/8-like BCD" evidence="2">
    <location>
        <begin position="285"/>
        <end position="371"/>
    </location>
</feature>
<dbReference type="CDD" id="cd00303">
    <property type="entry name" value="retropepsin_like"/>
    <property type="match status" value="1"/>
</dbReference>
<name>A0A9J6EMC7_RHIMP</name>
<dbReference type="Pfam" id="PF25340">
    <property type="entry name" value="BCD_RFX"/>
    <property type="match status" value="1"/>
</dbReference>
<dbReference type="GO" id="GO:0000981">
    <property type="term" value="F:DNA-binding transcription factor activity, RNA polymerase II-specific"/>
    <property type="evidence" value="ECO:0007669"/>
    <property type="project" value="TreeGrafter"/>
</dbReference>
<evidence type="ECO:0000259" key="2">
    <source>
        <dbReference type="Pfam" id="PF25340"/>
    </source>
</evidence>
<proteinExistence type="predicted"/>